<evidence type="ECO:0000256" key="1">
    <source>
        <dbReference type="SAM" id="SignalP"/>
    </source>
</evidence>
<dbReference type="CDD" id="cd14789">
    <property type="entry name" value="Tiki"/>
    <property type="match status" value="1"/>
</dbReference>
<protein>
    <recommendedName>
        <fullName evidence="4">TraB family protein</fullName>
    </recommendedName>
</protein>
<name>A0A4R2FIC3_9GAMM</name>
<dbReference type="OrthoDB" id="357294at2"/>
<dbReference type="PANTHER" id="PTHR40590:SF1">
    <property type="entry name" value="CYTOPLASMIC PROTEIN"/>
    <property type="match status" value="1"/>
</dbReference>
<feature type="chain" id="PRO_5020352704" description="TraB family protein" evidence="1">
    <location>
        <begin position="25"/>
        <end position="306"/>
    </location>
</feature>
<comment type="caution">
    <text evidence="2">The sequence shown here is derived from an EMBL/GenBank/DDBJ whole genome shotgun (WGS) entry which is preliminary data.</text>
</comment>
<gene>
    <name evidence="2" type="ORF">EDC91_101101</name>
</gene>
<keyword evidence="1" id="KW-0732">Signal</keyword>
<keyword evidence="3" id="KW-1185">Reference proteome</keyword>
<dbReference type="RefSeq" id="WP_133037369.1">
    <property type="nucleotide sequence ID" value="NZ_SLWF01000001.1"/>
</dbReference>
<accession>A0A4R2FIC3</accession>
<proteinExistence type="predicted"/>
<dbReference type="Pfam" id="PF01963">
    <property type="entry name" value="TraB_PrgY_gumN"/>
    <property type="match status" value="1"/>
</dbReference>
<evidence type="ECO:0008006" key="4">
    <source>
        <dbReference type="Google" id="ProtNLM"/>
    </source>
</evidence>
<reference evidence="2 3" key="1">
    <citation type="submission" date="2019-03" db="EMBL/GenBank/DDBJ databases">
        <title>Freshwater and sediment microbial communities from various areas in North America, analyzing microbe dynamics in response to fracking.</title>
        <authorList>
            <person name="Lamendella R."/>
        </authorList>
    </citation>
    <scope>NUCLEOTIDE SEQUENCE [LARGE SCALE GENOMIC DNA]</scope>
    <source>
        <strain evidence="2 3">74A</strain>
    </source>
</reference>
<dbReference type="Proteomes" id="UP000294832">
    <property type="component" value="Unassembled WGS sequence"/>
</dbReference>
<dbReference type="InterPro" id="IPR002816">
    <property type="entry name" value="TraB/PrgY/GumN_fam"/>
</dbReference>
<dbReference type="PANTHER" id="PTHR40590">
    <property type="entry name" value="CYTOPLASMIC PROTEIN-RELATED"/>
    <property type="match status" value="1"/>
</dbReference>
<sequence>MASTSRWKKLLGALALVFSNVAIAAPSITPLFFQVDYQGKTAWVLGSFHVGKADFYPLPTQIDQAFKHASALVLEADVQDPHMSLWVQQYGMHPLKADIETQKMLDDYCQPLAICQQLAQFSPWLQSVQISMLRLASMGLSPQFGVEQQLLNLKGNKPLLQLETAKGQLQMLAAFDETTQWAMVRDSIQAPATDIQALVTAWQRGDRHTIAKLTQEQLQAQGGEVMLDKMLWQRNRQMAQRLQQLLQQQPKPLFVAVGSAHLAGAHNLLDYLQQAGAQVRNCWQTSCDISADGSALLPEKMNITPQ</sequence>
<dbReference type="EMBL" id="SLWF01000001">
    <property type="protein sequence ID" value="TCN90631.1"/>
    <property type="molecule type" value="Genomic_DNA"/>
</dbReference>
<organism evidence="2 3">
    <name type="scientific">Shewanella fodinae</name>
    <dbReference type="NCBI Taxonomy" id="552357"/>
    <lineage>
        <taxon>Bacteria</taxon>
        <taxon>Pseudomonadati</taxon>
        <taxon>Pseudomonadota</taxon>
        <taxon>Gammaproteobacteria</taxon>
        <taxon>Alteromonadales</taxon>
        <taxon>Shewanellaceae</taxon>
        <taxon>Shewanella</taxon>
    </lineage>
</organism>
<evidence type="ECO:0000313" key="2">
    <source>
        <dbReference type="EMBL" id="TCN90631.1"/>
    </source>
</evidence>
<feature type="signal peptide" evidence="1">
    <location>
        <begin position="1"/>
        <end position="24"/>
    </location>
</feature>
<dbReference type="InterPro" id="IPR047111">
    <property type="entry name" value="YbaP-like"/>
</dbReference>
<evidence type="ECO:0000313" key="3">
    <source>
        <dbReference type="Proteomes" id="UP000294832"/>
    </source>
</evidence>
<dbReference type="AlphaFoldDB" id="A0A4R2FIC3"/>